<dbReference type="Gene3D" id="1.20.120.450">
    <property type="entry name" value="dinb family like domain"/>
    <property type="match status" value="1"/>
</dbReference>
<dbReference type="EMBL" id="VLNY01000017">
    <property type="protein sequence ID" value="KAA0018456.1"/>
    <property type="molecule type" value="Genomic_DNA"/>
</dbReference>
<name>A0A5A7S723_9NOCA</name>
<dbReference type="OrthoDB" id="5185819at2"/>
<gene>
    <name evidence="2" type="ORF">FOY51_23515</name>
</gene>
<dbReference type="InterPro" id="IPR017520">
    <property type="entry name" value="CHP03086"/>
</dbReference>
<dbReference type="NCBIfam" id="TIGR03086">
    <property type="entry name" value="TIGR03086 family metal-binding protein"/>
    <property type="match status" value="1"/>
</dbReference>
<dbReference type="InterPro" id="IPR034660">
    <property type="entry name" value="DinB/YfiT-like"/>
</dbReference>
<protein>
    <submittedName>
        <fullName evidence="2">TIGR03086 family protein</fullName>
    </submittedName>
</protein>
<dbReference type="GO" id="GO:0046872">
    <property type="term" value="F:metal ion binding"/>
    <property type="evidence" value="ECO:0007669"/>
    <property type="project" value="InterPro"/>
</dbReference>
<evidence type="ECO:0000313" key="2">
    <source>
        <dbReference type="EMBL" id="KAA0018456.1"/>
    </source>
</evidence>
<dbReference type="AlphaFoldDB" id="A0A5A7S723"/>
<organism evidence="2 3">
    <name type="scientific">Antrihabitans cavernicola</name>
    <dbReference type="NCBI Taxonomy" id="2495913"/>
    <lineage>
        <taxon>Bacteria</taxon>
        <taxon>Bacillati</taxon>
        <taxon>Actinomycetota</taxon>
        <taxon>Actinomycetes</taxon>
        <taxon>Mycobacteriales</taxon>
        <taxon>Nocardiaceae</taxon>
        <taxon>Antrihabitans</taxon>
    </lineage>
</organism>
<proteinExistence type="predicted"/>
<dbReference type="SUPFAM" id="SSF109854">
    <property type="entry name" value="DinB/YfiT-like putative metalloenzymes"/>
    <property type="match status" value="1"/>
</dbReference>
<dbReference type="RefSeq" id="WP_149432717.1">
    <property type="nucleotide sequence ID" value="NZ_VLNY01000017.1"/>
</dbReference>
<evidence type="ECO:0000259" key="1">
    <source>
        <dbReference type="Pfam" id="PF11716"/>
    </source>
</evidence>
<comment type="caution">
    <text evidence="2">The sequence shown here is derived from an EMBL/GenBank/DDBJ whole genome shotgun (WGS) entry which is preliminary data.</text>
</comment>
<dbReference type="Proteomes" id="UP000322244">
    <property type="component" value="Unassembled WGS sequence"/>
</dbReference>
<accession>A0A5A7S723</accession>
<sequence length="208" mass="21940">MPINNSIELDRRAVAATVAMVDRIVADDLTLPTPCGTWNLADLLAHMTVQQDGFADAAAGIVTDVARWEPVPLTDPVAQYRAASERVVAAFAQPGVADREFLLPEILLEYPFAAELAIGFHLVDNVVHAWDVAAALGVPIEFDAAFVDSEVLAAALAVAQSVPDGPFREEPGSAFAPGLAVVDGASTLDQILLLLGRSPGWENSTRSA</sequence>
<dbReference type="NCBIfam" id="TIGR03083">
    <property type="entry name" value="maleylpyruvate isomerase family mycothiol-dependent enzyme"/>
    <property type="match status" value="1"/>
</dbReference>
<keyword evidence="3" id="KW-1185">Reference proteome</keyword>
<feature type="domain" description="Mycothiol-dependent maleylpyruvate isomerase metal-binding" evidence="1">
    <location>
        <begin position="12"/>
        <end position="133"/>
    </location>
</feature>
<reference evidence="2 3" key="1">
    <citation type="submission" date="2019-07" db="EMBL/GenBank/DDBJ databases">
        <title>Rhodococcus cavernicolus sp. nov., isolated from a cave.</title>
        <authorList>
            <person name="Lee S.D."/>
        </authorList>
    </citation>
    <scope>NUCLEOTIDE SEQUENCE [LARGE SCALE GENOMIC DNA]</scope>
    <source>
        <strain evidence="2 3">C1-24</strain>
    </source>
</reference>
<dbReference type="InterPro" id="IPR024344">
    <property type="entry name" value="MDMPI_metal-binding"/>
</dbReference>
<evidence type="ECO:0000313" key="3">
    <source>
        <dbReference type="Proteomes" id="UP000322244"/>
    </source>
</evidence>
<dbReference type="Pfam" id="PF11716">
    <property type="entry name" value="MDMPI_N"/>
    <property type="match status" value="1"/>
</dbReference>
<dbReference type="InterPro" id="IPR017517">
    <property type="entry name" value="Maleyloyr_isom"/>
</dbReference>